<feature type="region of interest" description="Disordered" evidence="1">
    <location>
        <begin position="540"/>
        <end position="561"/>
    </location>
</feature>
<feature type="compositionally biased region" description="Polar residues" evidence="1">
    <location>
        <begin position="391"/>
        <end position="406"/>
    </location>
</feature>
<feature type="compositionally biased region" description="Acidic residues" evidence="1">
    <location>
        <begin position="463"/>
        <end position="475"/>
    </location>
</feature>
<proteinExistence type="predicted"/>
<sequence length="561" mass="61924">MRGIDKKARLASSGVTLTPQQAYPTSVLGGEESGVQPTLASTTLATTNEEIGANASPEAQAALSRLLPAPLDKKGREKTLQRPYPVWPMQDIDNMLEPLFEMQSNIVPDNTGNANAMATAKAEGIKIRDFSRTLNNAKLTKMKHNEYTNSAIPEIFEARKMALEYHYMRILFHHGIFDLPSSRLTVDAVDRLCTIGYISDDSDFVIGRAMLGRGAFRRKYQQTGTPMPDGKVLGPRANWTISKNSVPPTLDEILEFAAEMEEHRFTSDFEWERGCKRSKQYHLPSALRPRLTQEWIEHCVKEHGKYGLKKLGTGDAAARKLIWKPDPTYIPPRNFEEFLSKRVTVPLSVLLDGWRGERAIAAHEPINVPSSSTLATVTLPPSALSPPSDPQHSTTSKGKTRASSNEDTSDDMDSESWIQPGPSSISGLPSAERVQRLPLSSAMPNSKPMMSAKAQGKKRAREDESESESSGEAEDGCSPAKKQKKEREAPATSSAVNTGRARQRLARHRWMVTEAPLTDPVNGFSAKHLAYHLQQPLATIRRGGEKAGNMRAYPPSNSEDD</sequence>
<dbReference type="AlphaFoldDB" id="A0A4V3XCJ2"/>
<dbReference type="Proteomes" id="UP000308199">
    <property type="component" value="Unassembled WGS sequence"/>
</dbReference>
<evidence type="ECO:0000313" key="3">
    <source>
        <dbReference type="Proteomes" id="UP000308199"/>
    </source>
</evidence>
<reference evidence="2 3" key="1">
    <citation type="submission" date="2019-02" db="EMBL/GenBank/DDBJ databases">
        <title>Genome sequencing of the rare red list fungi Phellinidium pouzarii.</title>
        <authorList>
            <person name="Buettner E."/>
            <person name="Kellner H."/>
        </authorList>
    </citation>
    <scope>NUCLEOTIDE SEQUENCE [LARGE SCALE GENOMIC DNA]</scope>
    <source>
        <strain evidence="2 3">DSM 108285</strain>
    </source>
</reference>
<evidence type="ECO:0000256" key="1">
    <source>
        <dbReference type="SAM" id="MobiDB-lite"/>
    </source>
</evidence>
<protein>
    <submittedName>
        <fullName evidence="2">Uncharacterized protein</fullName>
    </submittedName>
</protein>
<accession>A0A4V3XCJ2</accession>
<organism evidence="2 3">
    <name type="scientific">Phellinidium pouzarii</name>
    <dbReference type="NCBI Taxonomy" id="167371"/>
    <lineage>
        <taxon>Eukaryota</taxon>
        <taxon>Fungi</taxon>
        <taxon>Dikarya</taxon>
        <taxon>Basidiomycota</taxon>
        <taxon>Agaricomycotina</taxon>
        <taxon>Agaricomycetes</taxon>
        <taxon>Hymenochaetales</taxon>
        <taxon>Hymenochaetaceae</taxon>
        <taxon>Phellinidium</taxon>
    </lineage>
</organism>
<keyword evidence="3" id="KW-1185">Reference proteome</keyword>
<gene>
    <name evidence="2" type="ORF">EW145_g4306</name>
</gene>
<name>A0A4V3XCJ2_9AGAM</name>
<dbReference type="EMBL" id="SGPK01000215">
    <property type="protein sequence ID" value="THH06113.1"/>
    <property type="molecule type" value="Genomic_DNA"/>
</dbReference>
<feature type="region of interest" description="Disordered" evidence="1">
    <location>
        <begin position="372"/>
        <end position="503"/>
    </location>
</feature>
<dbReference type="OrthoDB" id="3270403at2759"/>
<evidence type="ECO:0000313" key="2">
    <source>
        <dbReference type="EMBL" id="THH06113.1"/>
    </source>
</evidence>
<comment type="caution">
    <text evidence="2">The sequence shown here is derived from an EMBL/GenBank/DDBJ whole genome shotgun (WGS) entry which is preliminary data.</text>
</comment>